<evidence type="ECO:0000313" key="6">
    <source>
        <dbReference type="Proteomes" id="UP001303889"/>
    </source>
</evidence>
<feature type="region of interest" description="Disordered" evidence="2">
    <location>
        <begin position="387"/>
        <end position="485"/>
    </location>
</feature>
<dbReference type="Gene3D" id="3.30.1370.50">
    <property type="entry name" value="R3H-like domain"/>
    <property type="match status" value="1"/>
</dbReference>
<dbReference type="InterPro" id="IPR024771">
    <property type="entry name" value="SUZ"/>
</dbReference>
<reference evidence="5" key="2">
    <citation type="submission" date="2023-05" db="EMBL/GenBank/DDBJ databases">
        <authorList>
            <consortium name="Lawrence Berkeley National Laboratory"/>
            <person name="Steindorff A."/>
            <person name="Hensen N."/>
            <person name="Bonometti L."/>
            <person name="Westerberg I."/>
            <person name="Brannstrom I.O."/>
            <person name="Guillou S."/>
            <person name="Cros-Aarteil S."/>
            <person name="Calhoun S."/>
            <person name="Haridas S."/>
            <person name="Kuo A."/>
            <person name="Mondo S."/>
            <person name="Pangilinan J."/>
            <person name="Riley R."/>
            <person name="Labutti K."/>
            <person name="Andreopoulos B."/>
            <person name="Lipzen A."/>
            <person name="Chen C."/>
            <person name="Yanf M."/>
            <person name="Daum C."/>
            <person name="Ng V."/>
            <person name="Clum A."/>
            <person name="Ohm R."/>
            <person name="Martin F."/>
            <person name="Silar P."/>
            <person name="Natvig D."/>
            <person name="Lalanne C."/>
            <person name="Gautier V."/>
            <person name="Ament-Velasquez S.L."/>
            <person name="Kruys A."/>
            <person name="Hutchinson M.I."/>
            <person name="Powell A.J."/>
            <person name="Barry K."/>
            <person name="Miller A.N."/>
            <person name="Grigoriev I.V."/>
            <person name="Debuchy R."/>
            <person name="Gladieux P."/>
            <person name="Thoren M.H."/>
            <person name="Johannesson H."/>
        </authorList>
    </citation>
    <scope>NUCLEOTIDE SEQUENCE</scope>
    <source>
        <strain evidence="5">CBS 103.79</strain>
    </source>
</reference>
<dbReference type="Pfam" id="PF12752">
    <property type="entry name" value="SUZ"/>
    <property type="match status" value="1"/>
</dbReference>
<feature type="compositionally biased region" description="Polar residues" evidence="2">
    <location>
        <begin position="68"/>
        <end position="88"/>
    </location>
</feature>
<comment type="caution">
    <text evidence="5">The sequence shown here is derived from an EMBL/GenBank/DDBJ whole genome shotgun (WGS) entry which is preliminary data.</text>
</comment>
<feature type="compositionally biased region" description="Polar residues" evidence="2">
    <location>
        <begin position="654"/>
        <end position="667"/>
    </location>
</feature>
<dbReference type="Proteomes" id="UP001303889">
    <property type="component" value="Unassembled WGS sequence"/>
</dbReference>
<feature type="compositionally biased region" description="Low complexity" evidence="2">
    <location>
        <begin position="22"/>
        <end position="38"/>
    </location>
</feature>
<feature type="compositionally biased region" description="Pro residues" evidence="2">
    <location>
        <begin position="744"/>
        <end position="785"/>
    </location>
</feature>
<proteinExistence type="predicted"/>
<evidence type="ECO:0000259" key="4">
    <source>
        <dbReference type="PROSITE" id="PS51673"/>
    </source>
</evidence>
<keyword evidence="1" id="KW-0597">Phosphoprotein</keyword>
<dbReference type="AlphaFoldDB" id="A0AAN6RX54"/>
<feature type="compositionally biased region" description="Pro residues" evidence="2">
    <location>
        <begin position="675"/>
        <end position="684"/>
    </location>
</feature>
<dbReference type="PRINTS" id="PR01217">
    <property type="entry name" value="PRICHEXTENSN"/>
</dbReference>
<feature type="compositionally biased region" description="Basic and acidic residues" evidence="2">
    <location>
        <begin position="166"/>
        <end position="178"/>
    </location>
</feature>
<dbReference type="PROSITE" id="PS51673">
    <property type="entry name" value="SUZ"/>
    <property type="match status" value="1"/>
</dbReference>
<feature type="compositionally biased region" description="Polar residues" evidence="2">
    <location>
        <begin position="597"/>
        <end position="613"/>
    </location>
</feature>
<organism evidence="5 6">
    <name type="scientific">Staphylotrichum tortipilum</name>
    <dbReference type="NCBI Taxonomy" id="2831512"/>
    <lineage>
        <taxon>Eukaryota</taxon>
        <taxon>Fungi</taxon>
        <taxon>Dikarya</taxon>
        <taxon>Ascomycota</taxon>
        <taxon>Pezizomycotina</taxon>
        <taxon>Sordariomycetes</taxon>
        <taxon>Sordariomycetidae</taxon>
        <taxon>Sordariales</taxon>
        <taxon>Chaetomiaceae</taxon>
        <taxon>Staphylotrichum</taxon>
    </lineage>
</organism>
<feature type="region of interest" description="Disordered" evidence="2">
    <location>
        <begin position="557"/>
        <end position="816"/>
    </location>
</feature>
<feature type="compositionally biased region" description="Basic and acidic residues" evidence="2">
    <location>
        <begin position="407"/>
        <end position="428"/>
    </location>
</feature>
<dbReference type="Pfam" id="PF01424">
    <property type="entry name" value="R3H"/>
    <property type="match status" value="1"/>
</dbReference>
<name>A0AAN6RX54_9PEZI</name>
<dbReference type="PANTHER" id="PTHR15672:SF8">
    <property type="entry name" value="PROTEIN ENCORE"/>
    <property type="match status" value="1"/>
</dbReference>
<evidence type="ECO:0008006" key="7">
    <source>
        <dbReference type="Google" id="ProtNLM"/>
    </source>
</evidence>
<gene>
    <name evidence="5" type="ORF">C8A05DRAFT_29971</name>
</gene>
<dbReference type="GO" id="GO:0006012">
    <property type="term" value="P:galactose metabolic process"/>
    <property type="evidence" value="ECO:0007669"/>
    <property type="project" value="TreeGrafter"/>
</dbReference>
<dbReference type="SUPFAM" id="SSF82708">
    <property type="entry name" value="R3H domain"/>
    <property type="match status" value="1"/>
</dbReference>
<accession>A0AAN6RX54</accession>
<dbReference type="InterPro" id="IPR051937">
    <property type="entry name" value="R3H_domain_containing"/>
</dbReference>
<feature type="compositionally biased region" description="Pro residues" evidence="2">
    <location>
        <begin position="559"/>
        <end position="590"/>
    </location>
</feature>
<evidence type="ECO:0000256" key="2">
    <source>
        <dbReference type="SAM" id="MobiDB-lite"/>
    </source>
</evidence>
<protein>
    <recommendedName>
        <fullName evidence="7">R3H domain-containing protein</fullName>
    </recommendedName>
</protein>
<evidence type="ECO:0000313" key="5">
    <source>
        <dbReference type="EMBL" id="KAK3906185.1"/>
    </source>
</evidence>
<sequence length="816" mass="86354">MAAAPPMANDVGKMSFARVAAASATKMPKSAAAAARASGLPHVRDTKQETASTSSPPAVTTPPVLSTGPPNATTSSPDAQQAGNTEPVATSLAATRAVDPKLESRSPVNLVVNGSLSGMTDRSSKPATSQTPSDDTSQRADSSSELGTKPPSLDGKSITSGTTFALDEKESLRPDDSASVKAAAEDDDAFSVRGSYIAGSRMGSDLAARIQRIQIGDMPPRALPANHVLAGSKNQAAGTPQSGISDKQVVADPKVSLVGGTATPDGLAPNAFYSQNPDEKLLEAMQSPKDRLFLLRLEQQVIEFVQDSKEPYMDLPPSNSFCRMLTHRLADYYHMTHSYEAAAGAVRIFRTPFCRIPPSLSSLAASTPSSNSPAPVILPRKIMRRGEDGELGPASAGPSKPTSEAGSDSKDKAPKEKLTREEREEAYNKARQRIFGSVEKTETNQDGEDGNGVSRASSVSAKDKPNGGKRKPAKVRREDSEPFESRSQYVAWCGPQHPTWGPAAPQYYPVNTAPFNTPFQQPYPTTPQPMYAPAAQAYTPQMMPTNGFAPQYTAMQTYPTPPIPQTVPPQAVPPPPPPQQAYRAPNPPMGGPFGSPAASNSQPAWPQPQNYGQTAYPPRSSPVPPAGVPYAYGQLPIYVNPNDPKSQHPIPGSYNRQTFNPKTQSFIPGSGLPMQAPPPPPPPGLYGGSSPRHGSPQFHSPHMSYSAYQQPIPQPGFVPAPGPYGMSRQGSNNSMPPYHAVPQQPQPPQPLQPVPPSHVVPQAPPPSHMMPIPPKPAGPPLPPSGPGAGGHQQQQTFSHLPNYGNPATLPQKPSTT</sequence>
<feature type="compositionally biased region" description="Low complexity" evidence="2">
    <location>
        <begin position="50"/>
        <end position="67"/>
    </location>
</feature>
<feature type="compositionally biased region" description="Pro residues" evidence="2">
    <location>
        <begin position="712"/>
        <end position="722"/>
    </location>
</feature>
<reference evidence="5" key="1">
    <citation type="journal article" date="2023" name="Mol. Phylogenet. Evol.">
        <title>Genome-scale phylogeny and comparative genomics of the fungal order Sordariales.</title>
        <authorList>
            <person name="Hensen N."/>
            <person name="Bonometti L."/>
            <person name="Westerberg I."/>
            <person name="Brannstrom I.O."/>
            <person name="Guillou S."/>
            <person name="Cros-Aarteil S."/>
            <person name="Calhoun S."/>
            <person name="Haridas S."/>
            <person name="Kuo A."/>
            <person name="Mondo S."/>
            <person name="Pangilinan J."/>
            <person name="Riley R."/>
            <person name="LaButti K."/>
            <person name="Andreopoulos B."/>
            <person name="Lipzen A."/>
            <person name="Chen C."/>
            <person name="Yan M."/>
            <person name="Daum C."/>
            <person name="Ng V."/>
            <person name="Clum A."/>
            <person name="Steindorff A."/>
            <person name="Ohm R.A."/>
            <person name="Martin F."/>
            <person name="Silar P."/>
            <person name="Natvig D.O."/>
            <person name="Lalanne C."/>
            <person name="Gautier V."/>
            <person name="Ament-Velasquez S.L."/>
            <person name="Kruys A."/>
            <person name="Hutchinson M.I."/>
            <person name="Powell A.J."/>
            <person name="Barry K."/>
            <person name="Miller A.N."/>
            <person name="Grigoriev I.V."/>
            <person name="Debuchy R."/>
            <person name="Gladieux P."/>
            <person name="Hiltunen Thoren M."/>
            <person name="Johannesson H."/>
        </authorList>
    </citation>
    <scope>NUCLEOTIDE SEQUENCE</scope>
    <source>
        <strain evidence="5">CBS 103.79</strain>
    </source>
</reference>
<dbReference type="PROSITE" id="PS51061">
    <property type="entry name" value="R3H"/>
    <property type="match status" value="1"/>
</dbReference>
<dbReference type="GO" id="GO:0003676">
    <property type="term" value="F:nucleic acid binding"/>
    <property type="evidence" value="ECO:0007669"/>
    <property type="project" value="UniProtKB-UniRule"/>
</dbReference>
<dbReference type="EMBL" id="MU855334">
    <property type="protein sequence ID" value="KAK3906185.1"/>
    <property type="molecule type" value="Genomic_DNA"/>
</dbReference>
<evidence type="ECO:0000259" key="3">
    <source>
        <dbReference type="PROSITE" id="PS51061"/>
    </source>
</evidence>
<evidence type="ECO:0000256" key="1">
    <source>
        <dbReference type="ARBA" id="ARBA00022553"/>
    </source>
</evidence>
<feature type="domain" description="SUZ" evidence="4">
    <location>
        <begin position="355"/>
        <end position="439"/>
    </location>
</feature>
<feature type="compositionally biased region" description="Basic and acidic residues" evidence="2">
    <location>
        <begin position="475"/>
        <end position="484"/>
    </location>
</feature>
<dbReference type="CDD" id="cd02642">
    <property type="entry name" value="R3H_encore_like"/>
    <property type="match status" value="1"/>
</dbReference>
<dbReference type="PANTHER" id="PTHR15672">
    <property type="entry name" value="CAMP-REGULATED PHOSPHOPROTEIN 21 RELATED R3H DOMAIN CONTAINING PROTEIN"/>
    <property type="match status" value="1"/>
</dbReference>
<dbReference type="InterPro" id="IPR036867">
    <property type="entry name" value="R3H_dom_sf"/>
</dbReference>
<feature type="region of interest" description="Disordered" evidence="2">
    <location>
        <begin position="22"/>
        <end position="184"/>
    </location>
</feature>
<feature type="compositionally biased region" description="Polar residues" evidence="2">
    <location>
        <begin position="112"/>
        <end position="146"/>
    </location>
</feature>
<keyword evidence="6" id="KW-1185">Reference proteome</keyword>
<feature type="domain" description="R3H" evidence="3">
    <location>
        <begin position="291"/>
        <end position="354"/>
    </location>
</feature>
<dbReference type="InterPro" id="IPR001374">
    <property type="entry name" value="R3H_dom"/>
</dbReference>